<sequence>MLVPPETIASQEPRCWGAGTERSPGDDGLLARQRMERKPEWGSDNGEAAAEGGDDSREANSSSESVYNGRLSSSGDHDPQQDIFDSRHLFKPPLHVSAKEPEVSVIASALLAPEVPYREISSMLYAKQHLILPEAWKWSRVGDAVLGSHVVQAGFICLQSRA</sequence>
<protein>
    <submittedName>
        <fullName evidence="2">Uncharacterized protein</fullName>
    </submittedName>
</protein>
<keyword evidence="3" id="KW-1185">Reference proteome</keyword>
<dbReference type="AlphaFoldDB" id="A0A091CL76"/>
<evidence type="ECO:0000256" key="1">
    <source>
        <dbReference type="SAM" id="MobiDB-lite"/>
    </source>
</evidence>
<name>A0A091CL76_FUKDA</name>
<accession>A0A091CL76</accession>
<evidence type="ECO:0000313" key="3">
    <source>
        <dbReference type="Proteomes" id="UP000028990"/>
    </source>
</evidence>
<gene>
    <name evidence="2" type="ORF">H920_20091</name>
</gene>
<organism evidence="2 3">
    <name type="scientific">Fukomys damarensis</name>
    <name type="common">Damaraland mole rat</name>
    <name type="synonym">Cryptomys damarensis</name>
    <dbReference type="NCBI Taxonomy" id="885580"/>
    <lineage>
        <taxon>Eukaryota</taxon>
        <taxon>Metazoa</taxon>
        <taxon>Chordata</taxon>
        <taxon>Craniata</taxon>
        <taxon>Vertebrata</taxon>
        <taxon>Euteleostomi</taxon>
        <taxon>Mammalia</taxon>
        <taxon>Eutheria</taxon>
        <taxon>Euarchontoglires</taxon>
        <taxon>Glires</taxon>
        <taxon>Rodentia</taxon>
        <taxon>Hystricomorpha</taxon>
        <taxon>Bathyergidae</taxon>
        <taxon>Fukomys</taxon>
    </lineage>
</organism>
<dbReference type="EMBL" id="KN125382">
    <property type="protein sequence ID" value="KFO18522.1"/>
    <property type="molecule type" value="Genomic_DNA"/>
</dbReference>
<feature type="region of interest" description="Disordered" evidence="1">
    <location>
        <begin position="1"/>
        <end position="83"/>
    </location>
</feature>
<evidence type="ECO:0000313" key="2">
    <source>
        <dbReference type="EMBL" id="KFO18522.1"/>
    </source>
</evidence>
<feature type="compositionally biased region" description="Polar residues" evidence="1">
    <location>
        <begin position="59"/>
        <end position="74"/>
    </location>
</feature>
<proteinExistence type="predicted"/>
<dbReference type="Proteomes" id="UP000028990">
    <property type="component" value="Unassembled WGS sequence"/>
</dbReference>
<reference evidence="2 3" key="1">
    <citation type="submission" date="2013-11" db="EMBL/GenBank/DDBJ databases">
        <title>The Damaraland mole rat (Fukomys damarensis) genome and evolution of African mole rats.</title>
        <authorList>
            <person name="Gladyshev V.N."/>
            <person name="Fang X."/>
        </authorList>
    </citation>
    <scope>NUCLEOTIDE SEQUENCE [LARGE SCALE GENOMIC DNA]</scope>
    <source>
        <tissue evidence="2">Liver</tissue>
    </source>
</reference>